<evidence type="ECO:0000256" key="5">
    <source>
        <dbReference type="ARBA" id="ARBA00022741"/>
    </source>
</evidence>
<dbReference type="EMBL" id="KE344284">
    <property type="protein sequence ID" value="EXB56239.1"/>
    <property type="molecule type" value="Genomic_DNA"/>
</dbReference>
<feature type="compositionally biased region" description="Basic and acidic residues" evidence="10">
    <location>
        <begin position="650"/>
        <end position="660"/>
    </location>
</feature>
<keyword evidence="5" id="KW-0547">Nucleotide-binding</keyword>
<dbReference type="Gene3D" id="3.10.350.10">
    <property type="entry name" value="LysM domain"/>
    <property type="match status" value="1"/>
</dbReference>
<feature type="compositionally biased region" description="Pro residues" evidence="10">
    <location>
        <begin position="252"/>
        <end position="261"/>
    </location>
</feature>
<dbReference type="eggNOG" id="ENOG502QSFN">
    <property type="taxonomic scope" value="Eukaryota"/>
</dbReference>
<evidence type="ECO:0000313" key="15">
    <source>
        <dbReference type="EMBL" id="EXB56239.1"/>
    </source>
</evidence>
<evidence type="ECO:0000259" key="14">
    <source>
        <dbReference type="PROSITE" id="PS51782"/>
    </source>
</evidence>
<dbReference type="PROSITE" id="PS51782">
    <property type="entry name" value="LYSM"/>
    <property type="match status" value="1"/>
</dbReference>
<dbReference type="FunFam" id="1.10.510.10:FF:000468">
    <property type="entry name" value="PTI1-like tyrosine-protein kinase 3"/>
    <property type="match status" value="1"/>
</dbReference>
<accession>W9QWN9</accession>
<dbReference type="SUPFAM" id="SSF56112">
    <property type="entry name" value="Protein kinase-like (PK-like)"/>
    <property type="match status" value="1"/>
</dbReference>
<evidence type="ECO:0000256" key="10">
    <source>
        <dbReference type="SAM" id="MobiDB-lite"/>
    </source>
</evidence>
<dbReference type="InterPro" id="IPR052611">
    <property type="entry name" value="Plant_RLK_LysM"/>
</dbReference>
<dbReference type="InterPro" id="IPR056562">
    <property type="entry name" value="LysM2_CERK1_LYK3_4_5"/>
</dbReference>
<feature type="region of interest" description="Disordered" evidence="10">
    <location>
        <begin position="650"/>
        <end position="670"/>
    </location>
</feature>
<dbReference type="Pfam" id="PF23472">
    <property type="entry name" value="LysM2_CERK1_LYK3_4_5"/>
    <property type="match status" value="1"/>
</dbReference>
<name>W9QWN9_9ROSA</name>
<dbReference type="STRING" id="981085.W9QWN9"/>
<dbReference type="Pfam" id="PF00069">
    <property type="entry name" value="Pkinase"/>
    <property type="match status" value="1"/>
</dbReference>
<dbReference type="Proteomes" id="UP000030645">
    <property type="component" value="Unassembled WGS sequence"/>
</dbReference>
<feature type="domain" description="Protein kinase" evidence="13">
    <location>
        <begin position="336"/>
        <end position="646"/>
    </location>
</feature>
<dbReference type="Gene3D" id="1.10.510.10">
    <property type="entry name" value="Transferase(Phosphotransferase) domain 1"/>
    <property type="match status" value="1"/>
</dbReference>
<feature type="domain" description="LysM" evidence="14">
    <location>
        <begin position="191"/>
        <end position="235"/>
    </location>
</feature>
<evidence type="ECO:0000259" key="13">
    <source>
        <dbReference type="PROSITE" id="PS50011"/>
    </source>
</evidence>
<dbReference type="CDD" id="cd00118">
    <property type="entry name" value="LysM"/>
    <property type="match status" value="1"/>
</dbReference>
<dbReference type="GO" id="GO:0005524">
    <property type="term" value="F:ATP binding"/>
    <property type="evidence" value="ECO:0007669"/>
    <property type="project" value="UniProtKB-KW"/>
</dbReference>
<dbReference type="InterPro" id="IPR018392">
    <property type="entry name" value="LysM"/>
</dbReference>
<proteinExistence type="predicted"/>
<evidence type="ECO:0000256" key="9">
    <source>
        <dbReference type="ARBA" id="ARBA00023157"/>
    </source>
</evidence>
<dbReference type="PROSITE" id="PS50011">
    <property type="entry name" value="PROTEIN_KINASE_DOM"/>
    <property type="match status" value="1"/>
</dbReference>
<dbReference type="InterPro" id="IPR011009">
    <property type="entry name" value="Kinase-like_dom_sf"/>
</dbReference>
<evidence type="ECO:0000256" key="4">
    <source>
        <dbReference type="ARBA" id="ARBA00022729"/>
    </source>
</evidence>
<dbReference type="InterPro" id="IPR036779">
    <property type="entry name" value="LysM_dom_sf"/>
</dbReference>
<organism evidence="15 16">
    <name type="scientific">Morus notabilis</name>
    <dbReference type="NCBI Taxonomy" id="981085"/>
    <lineage>
        <taxon>Eukaryota</taxon>
        <taxon>Viridiplantae</taxon>
        <taxon>Streptophyta</taxon>
        <taxon>Embryophyta</taxon>
        <taxon>Tracheophyta</taxon>
        <taxon>Spermatophyta</taxon>
        <taxon>Magnoliopsida</taxon>
        <taxon>eudicotyledons</taxon>
        <taxon>Gunneridae</taxon>
        <taxon>Pentapetalae</taxon>
        <taxon>rosids</taxon>
        <taxon>fabids</taxon>
        <taxon>Rosales</taxon>
        <taxon>Moraceae</taxon>
        <taxon>Moreae</taxon>
        <taxon>Morus</taxon>
    </lineage>
</organism>
<dbReference type="InterPro" id="IPR000719">
    <property type="entry name" value="Prot_kinase_dom"/>
</dbReference>
<dbReference type="PANTHER" id="PTHR45927:SF6">
    <property type="entry name" value="PROTEIN LYK5"/>
    <property type="match status" value="1"/>
</dbReference>
<evidence type="ECO:0000256" key="8">
    <source>
        <dbReference type="ARBA" id="ARBA00023136"/>
    </source>
</evidence>
<reference evidence="16" key="1">
    <citation type="submission" date="2013-01" db="EMBL/GenBank/DDBJ databases">
        <title>Draft Genome Sequence of a Mulberry Tree, Morus notabilis C.K. Schneid.</title>
        <authorList>
            <person name="He N."/>
            <person name="Zhao S."/>
        </authorList>
    </citation>
    <scope>NUCLEOTIDE SEQUENCE</scope>
</reference>
<evidence type="ECO:0000313" key="16">
    <source>
        <dbReference type="Proteomes" id="UP000030645"/>
    </source>
</evidence>
<dbReference type="PANTHER" id="PTHR45927">
    <property type="entry name" value="LYSM-DOMAIN RECEPTOR-LIKE KINASE-RELATED"/>
    <property type="match status" value="1"/>
</dbReference>
<keyword evidence="4 12" id="KW-0732">Signal</keyword>
<dbReference type="KEGG" id="mnt:21407502"/>
<comment type="subcellular location">
    <subcellularLocation>
        <location evidence="1">Cell membrane</location>
        <topology evidence="1">Single-pass membrane protein</topology>
    </subcellularLocation>
</comment>
<evidence type="ECO:0000256" key="1">
    <source>
        <dbReference type="ARBA" id="ARBA00004162"/>
    </source>
</evidence>
<keyword evidence="6" id="KW-0067">ATP-binding</keyword>
<dbReference type="GO" id="GO:0005886">
    <property type="term" value="C:plasma membrane"/>
    <property type="evidence" value="ECO:0007669"/>
    <property type="project" value="UniProtKB-SubCell"/>
</dbReference>
<keyword evidence="16" id="KW-1185">Reference proteome</keyword>
<dbReference type="InterPro" id="IPR056563">
    <property type="entry name" value="LysM3_LYK4_5"/>
</dbReference>
<feature type="chain" id="PRO_5004930980" evidence="12">
    <location>
        <begin position="23"/>
        <end position="670"/>
    </location>
</feature>
<evidence type="ECO:0000256" key="2">
    <source>
        <dbReference type="ARBA" id="ARBA00022475"/>
    </source>
</evidence>
<dbReference type="Pfam" id="PF23446">
    <property type="entry name" value="LysM1_NFP_LYK"/>
    <property type="match status" value="1"/>
</dbReference>
<dbReference type="InterPro" id="IPR056561">
    <property type="entry name" value="NFP_LYK_LysM1"/>
</dbReference>
<dbReference type="Pfam" id="PF23473">
    <property type="entry name" value="LysM3_LYK4_5"/>
    <property type="match status" value="1"/>
</dbReference>
<feature type="transmembrane region" description="Helical" evidence="11">
    <location>
        <begin position="271"/>
        <end position="293"/>
    </location>
</feature>
<keyword evidence="2" id="KW-1003">Cell membrane</keyword>
<keyword evidence="15" id="KW-0418">Kinase</keyword>
<dbReference type="GO" id="GO:0051707">
    <property type="term" value="P:response to other organism"/>
    <property type="evidence" value="ECO:0007669"/>
    <property type="project" value="UniProtKB-ARBA"/>
</dbReference>
<keyword evidence="8 11" id="KW-0472">Membrane</keyword>
<evidence type="ECO:0000256" key="11">
    <source>
        <dbReference type="SAM" id="Phobius"/>
    </source>
</evidence>
<evidence type="ECO:0000256" key="6">
    <source>
        <dbReference type="ARBA" id="ARBA00022840"/>
    </source>
</evidence>
<feature type="signal peptide" evidence="12">
    <location>
        <begin position="1"/>
        <end position="22"/>
    </location>
</feature>
<gene>
    <name evidence="15" type="ORF">L484_024776</name>
</gene>
<keyword evidence="9" id="KW-1015">Disulfide bond</keyword>
<evidence type="ECO:0000256" key="7">
    <source>
        <dbReference type="ARBA" id="ARBA00022989"/>
    </source>
</evidence>
<dbReference type="AlphaFoldDB" id="W9QWN9"/>
<dbReference type="OrthoDB" id="4062651at2759"/>
<keyword evidence="15" id="KW-0808">Transferase</keyword>
<dbReference type="Gene3D" id="3.30.200.20">
    <property type="entry name" value="Phosphorylase Kinase, domain 1"/>
    <property type="match status" value="1"/>
</dbReference>
<keyword evidence="7 11" id="KW-1133">Transmembrane helix</keyword>
<feature type="region of interest" description="Disordered" evidence="10">
    <location>
        <begin position="244"/>
        <end position="264"/>
    </location>
</feature>
<feature type="compositionally biased region" description="Polar residues" evidence="10">
    <location>
        <begin position="661"/>
        <end position="670"/>
    </location>
</feature>
<evidence type="ECO:0000256" key="3">
    <source>
        <dbReference type="ARBA" id="ARBA00022692"/>
    </source>
</evidence>
<dbReference type="GO" id="GO:0004672">
    <property type="term" value="F:protein kinase activity"/>
    <property type="evidence" value="ECO:0007669"/>
    <property type="project" value="InterPro"/>
</dbReference>
<keyword evidence="3 11" id="KW-0812">Transmembrane</keyword>
<protein>
    <submittedName>
        <fullName evidence="15">Proline-rich receptor-like protein kinase PERK9</fullName>
    </submittedName>
</protein>
<evidence type="ECO:0000256" key="12">
    <source>
        <dbReference type="SAM" id="SignalP"/>
    </source>
</evidence>
<sequence length="670" mass="74072">MMIRFMLLLVVAVVLELVEVKGQQSYVNNHQLDCYNHYNSTDGLVCRHYDTVNDIGRCSSFLTFRSIPPYDSPVSIAYLLHSDPALVAAANNVSDVDRIPSDRLVLVPVNCSCTGHRFYQHNASYSLKTTYETYFTVANDTYQGLTTCQAMMAQNPSLDDRNLSVGMSLQIPLRCACPSPNQTAFGVKYLLSYLVTWRDEISSIGRRFGVDSQSLLDANMLSSADIIYPFTPLLVPLTAQPSSSIGLNQSPNSPPPSLPPPDEAKTNSKKWVFVGIGAGVAAVMLSTLTFCFLRRWRNTTKQNDAKYGNEINPNPDSSAAATASTWSDREYYTAPLADSKSTWSVSSGRIRSAVESLSLYDIEEVRRATDSFSEANKIQGSVYRGRFKGDDAAVKVMKGDVSSEINILKHINHSNVIRLSGFCMHQGNTYLVYEYAERGSLNQCLQRQAAAAAAALTWKQRVEIAHDVVDALNYLHNFADPPYIHKNLKSSNILLDGNLRAKVSNLGQARRAGVGNEEGFLQLTRHVVGTQGYLAPEYIDSGVITPKMDVFALGVVILELLSGKEAATTHKNNCNNEELLFNSITRVLQGDNVREKLRGFMDPALTKADYPLDLAFSMAQLAKACVAPDLNSRPDVRRVFITLSKIRSSTRDWDPSDELQRSPSLTDHAI</sequence>
<keyword evidence="15" id="KW-0675">Receptor</keyword>